<accession>A0A0A9AFI1</accession>
<protein>
    <submittedName>
        <fullName evidence="1">Uncharacterized protein</fullName>
    </submittedName>
</protein>
<dbReference type="AlphaFoldDB" id="A0A0A9AFI1"/>
<reference evidence="1" key="1">
    <citation type="submission" date="2014-09" db="EMBL/GenBank/DDBJ databases">
        <authorList>
            <person name="Magalhaes I.L.F."/>
            <person name="Oliveira U."/>
            <person name="Santos F.R."/>
            <person name="Vidigal T.H.D.A."/>
            <person name="Brescovit A.D."/>
            <person name="Santos A.J."/>
        </authorList>
    </citation>
    <scope>NUCLEOTIDE SEQUENCE</scope>
    <source>
        <tissue evidence="1">Shoot tissue taken approximately 20 cm above the soil surface</tissue>
    </source>
</reference>
<dbReference type="EMBL" id="GBRH01247979">
    <property type="protein sequence ID" value="JAD49916.1"/>
    <property type="molecule type" value="Transcribed_RNA"/>
</dbReference>
<name>A0A0A9AFI1_ARUDO</name>
<proteinExistence type="predicted"/>
<reference evidence="1" key="2">
    <citation type="journal article" date="2015" name="Data Brief">
        <title>Shoot transcriptome of the giant reed, Arundo donax.</title>
        <authorList>
            <person name="Barrero R.A."/>
            <person name="Guerrero F.D."/>
            <person name="Moolhuijzen P."/>
            <person name="Goolsby J.A."/>
            <person name="Tidwell J."/>
            <person name="Bellgard S.E."/>
            <person name="Bellgard M.I."/>
        </authorList>
    </citation>
    <scope>NUCLEOTIDE SEQUENCE</scope>
    <source>
        <tissue evidence="1">Shoot tissue taken approximately 20 cm above the soil surface</tissue>
    </source>
</reference>
<organism evidence="1">
    <name type="scientific">Arundo donax</name>
    <name type="common">Giant reed</name>
    <name type="synonym">Donax arundinaceus</name>
    <dbReference type="NCBI Taxonomy" id="35708"/>
    <lineage>
        <taxon>Eukaryota</taxon>
        <taxon>Viridiplantae</taxon>
        <taxon>Streptophyta</taxon>
        <taxon>Embryophyta</taxon>
        <taxon>Tracheophyta</taxon>
        <taxon>Spermatophyta</taxon>
        <taxon>Magnoliopsida</taxon>
        <taxon>Liliopsida</taxon>
        <taxon>Poales</taxon>
        <taxon>Poaceae</taxon>
        <taxon>PACMAD clade</taxon>
        <taxon>Arundinoideae</taxon>
        <taxon>Arundineae</taxon>
        <taxon>Arundo</taxon>
    </lineage>
</organism>
<sequence length="17" mass="1930">MHCLFFLLSIAHSNLSP</sequence>
<evidence type="ECO:0000313" key="1">
    <source>
        <dbReference type="EMBL" id="JAD49916.1"/>
    </source>
</evidence>